<proteinExistence type="predicted"/>
<protein>
    <recommendedName>
        <fullName evidence="5">Carboxypeptidase-like regulatory domain-containing protein</fullName>
    </recommendedName>
</protein>
<dbReference type="InterPro" id="IPR008969">
    <property type="entry name" value="CarboxyPept-like_regulatory"/>
</dbReference>
<dbReference type="SUPFAM" id="SSF49464">
    <property type="entry name" value="Carboxypeptidase regulatory domain-like"/>
    <property type="match status" value="1"/>
</dbReference>
<dbReference type="AlphaFoldDB" id="A0A1Q5PA90"/>
<keyword evidence="4" id="KW-1185">Reference proteome</keyword>
<dbReference type="OrthoDB" id="1115630at2"/>
<sequence length="226" mass="24941">MKNNSCRLRGCLAFILLWIILCPEQAEAQQRQVVQLSGLVVAGDSAAGMANVAVFVPNSNRGTHTGPGGFFSLPVLPGDSVVVAALGYQKQYFSLPHTFTGNSYSTMLHLLESPPELPTINVMPWATERDLREAVSKLNLPREPKPEVDLGPLEEKDLTRMRAMDGEANARYGLMQVTRQQQQRYMVPSDVKLTGFSINGNKKKASRASKKRAKGLLKEQENKSKD</sequence>
<accession>A0A1Q5PA90</accession>
<evidence type="ECO:0008006" key="5">
    <source>
        <dbReference type="Google" id="ProtNLM"/>
    </source>
</evidence>
<evidence type="ECO:0000256" key="1">
    <source>
        <dbReference type="SAM" id="MobiDB-lite"/>
    </source>
</evidence>
<dbReference type="STRING" id="1797110.A3841_04045"/>
<comment type="caution">
    <text evidence="3">The sequence shown here is derived from an EMBL/GenBank/DDBJ whole genome shotgun (WGS) entry which is preliminary data.</text>
</comment>
<dbReference type="EMBL" id="LVWA01000010">
    <property type="protein sequence ID" value="OKL39127.1"/>
    <property type="molecule type" value="Genomic_DNA"/>
</dbReference>
<dbReference type="Proteomes" id="UP000186551">
    <property type="component" value="Unassembled WGS sequence"/>
</dbReference>
<reference evidence="3 4" key="1">
    <citation type="submission" date="2016-03" db="EMBL/GenBank/DDBJ databases">
        <title>Genome sequence of Pontibacter sp. nov., of the family cytophagaceae, isolated from marine sediment of the Yellow Sea, China.</title>
        <authorList>
            <person name="Zhang G."/>
            <person name="Zhang R."/>
        </authorList>
    </citation>
    <scope>NUCLEOTIDE SEQUENCE [LARGE SCALE GENOMIC DNA]</scope>
    <source>
        <strain evidence="3 4">S10-8</strain>
    </source>
</reference>
<organism evidence="3 4">
    <name type="scientific">Pontibacter flavimaris</name>
    <dbReference type="NCBI Taxonomy" id="1797110"/>
    <lineage>
        <taxon>Bacteria</taxon>
        <taxon>Pseudomonadati</taxon>
        <taxon>Bacteroidota</taxon>
        <taxon>Cytophagia</taxon>
        <taxon>Cytophagales</taxon>
        <taxon>Hymenobacteraceae</taxon>
        <taxon>Pontibacter</taxon>
    </lineage>
</organism>
<feature type="compositionally biased region" description="Basic residues" evidence="1">
    <location>
        <begin position="201"/>
        <end position="215"/>
    </location>
</feature>
<feature type="chain" id="PRO_5012569882" description="Carboxypeptidase-like regulatory domain-containing protein" evidence="2">
    <location>
        <begin position="29"/>
        <end position="226"/>
    </location>
</feature>
<evidence type="ECO:0000313" key="3">
    <source>
        <dbReference type="EMBL" id="OKL39127.1"/>
    </source>
</evidence>
<gene>
    <name evidence="3" type="ORF">A3841_04045</name>
</gene>
<name>A0A1Q5PA90_9BACT</name>
<dbReference type="RefSeq" id="WP_073853970.1">
    <property type="nucleotide sequence ID" value="NZ_LVWA01000010.1"/>
</dbReference>
<keyword evidence="2" id="KW-0732">Signal</keyword>
<feature type="compositionally biased region" description="Basic and acidic residues" evidence="1">
    <location>
        <begin position="216"/>
        <end position="226"/>
    </location>
</feature>
<feature type="region of interest" description="Disordered" evidence="1">
    <location>
        <begin position="195"/>
        <end position="226"/>
    </location>
</feature>
<evidence type="ECO:0000313" key="4">
    <source>
        <dbReference type="Proteomes" id="UP000186551"/>
    </source>
</evidence>
<evidence type="ECO:0000256" key="2">
    <source>
        <dbReference type="SAM" id="SignalP"/>
    </source>
</evidence>
<feature type="signal peptide" evidence="2">
    <location>
        <begin position="1"/>
        <end position="28"/>
    </location>
</feature>